<evidence type="ECO:0000259" key="3">
    <source>
        <dbReference type="Pfam" id="PF07589"/>
    </source>
</evidence>
<dbReference type="EMBL" id="SJPW01000001">
    <property type="protein sequence ID" value="TWU60130.1"/>
    <property type="molecule type" value="Genomic_DNA"/>
</dbReference>
<keyword evidence="5" id="KW-1185">Reference proteome</keyword>
<feature type="domain" description="Ice-binding protein C-terminal" evidence="3">
    <location>
        <begin position="179"/>
        <end position="205"/>
    </location>
</feature>
<keyword evidence="1" id="KW-0472">Membrane</keyword>
<protein>
    <submittedName>
        <fullName evidence="4">PEP-CTERM motif protein</fullName>
    </submittedName>
</protein>
<keyword evidence="1" id="KW-0812">Transmembrane</keyword>
<proteinExistence type="predicted"/>
<keyword evidence="2" id="KW-0732">Signal</keyword>
<comment type="caution">
    <text evidence="4">The sequence shown here is derived from an EMBL/GenBank/DDBJ whole genome shotgun (WGS) entry which is preliminary data.</text>
</comment>
<dbReference type="Pfam" id="PF07589">
    <property type="entry name" value="PEP-CTERM"/>
    <property type="match status" value="1"/>
</dbReference>
<name>A0A5C6FGZ9_9BACT</name>
<feature type="chain" id="PRO_5023023107" evidence="2">
    <location>
        <begin position="25"/>
        <end position="209"/>
    </location>
</feature>
<dbReference type="RefSeq" id="WP_146453687.1">
    <property type="nucleotide sequence ID" value="NZ_SJPW01000001.1"/>
</dbReference>
<dbReference type="InterPro" id="IPR013424">
    <property type="entry name" value="Ice-binding_C"/>
</dbReference>
<sequence length="209" mass="21672" precursor="true">MIRSLSAALVCVALLVMTAAQSQAGVMATASVGFPTENSFVRDGFTGNGVLGAGGTGNHANIGDYVEETFGNTGLANTTSSRWQFSMSDFTNPGIINTFDARINGVTVGSYSFAGGVSQSHAFDLNFVHAPIASYTSVLGPDSFFFTLIATSSVPVNNGGWDWIPGGTVTLSGMQSANAVPEPASLAIFAFGACAFGVTTYRRRRKVNA</sequence>
<organism evidence="4 5">
    <name type="scientific">Rubripirellula tenax</name>
    <dbReference type="NCBI Taxonomy" id="2528015"/>
    <lineage>
        <taxon>Bacteria</taxon>
        <taxon>Pseudomonadati</taxon>
        <taxon>Planctomycetota</taxon>
        <taxon>Planctomycetia</taxon>
        <taxon>Pirellulales</taxon>
        <taxon>Pirellulaceae</taxon>
        <taxon>Rubripirellula</taxon>
    </lineage>
</organism>
<dbReference type="AlphaFoldDB" id="A0A5C6FGZ9"/>
<dbReference type="OrthoDB" id="290386at2"/>
<evidence type="ECO:0000256" key="2">
    <source>
        <dbReference type="SAM" id="SignalP"/>
    </source>
</evidence>
<accession>A0A5C6FGZ9</accession>
<dbReference type="NCBIfam" id="TIGR02595">
    <property type="entry name" value="PEP_CTERM"/>
    <property type="match status" value="1"/>
</dbReference>
<dbReference type="Proteomes" id="UP000318288">
    <property type="component" value="Unassembled WGS sequence"/>
</dbReference>
<feature type="transmembrane region" description="Helical" evidence="1">
    <location>
        <begin position="184"/>
        <end position="201"/>
    </location>
</feature>
<keyword evidence="1" id="KW-1133">Transmembrane helix</keyword>
<evidence type="ECO:0000256" key="1">
    <source>
        <dbReference type="SAM" id="Phobius"/>
    </source>
</evidence>
<evidence type="ECO:0000313" key="5">
    <source>
        <dbReference type="Proteomes" id="UP000318288"/>
    </source>
</evidence>
<feature type="signal peptide" evidence="2">
    <location>
        <begin position="1"/>
        <end position="24"/>
    </location>
</feature>
<evidence type="ECO:0000313" key="4">
    <source>
        <dbReference type="EMBL" id="TWU60130.1"/>
    </source>
</evidence>
<reference evidence="4 5" key="1">
    <citation type="submission" date="2019-02" db="EMBL/GenBank/DDBJ databases">
        <title>Deep-cultivation of Planctomycetes and their phenomic and genomic characterization uncovers novel biology.</title>
        <authorList>
            <person name="Wiegand S."/>
            <person name="Jogler M."/>
            <person name="Boedeker C."/>
            <person name="Pinto D."/>
            <person name="Vollmers J."/>
            <person name="Rivas-Marin E."/>
            <person name="Kohn T."/>
            <person name="Peeters S.H."/>
            <person name="Heuer A."/>
            <person name="Rast P."/>
            <person name="Oberbeckmann S."/>
            <person name="Bunk B."/>
            <person name="Jeske O."/>
            <person name="Meyerdierks A."/>
            <person name="Storesund J.E."/>
            <person name="Kallscheuer N."/>
            <person name="Luecker S."/>
            <person name="Lage O.M."/>
            <person name="Pohl T."/>
            <person name="Merkel B.J."/>
            <person name="Hornburger P."/>
            <person name="Mueller R.-W."/>
            <person name="Bruemmer F."/>
            <person name="Labrenz M."/>
            <person name="Spormann A.M."/>
            <person name="Op Den Camp H."/>
            <person name="Overmann J."/>
            <person name="Amann R."/>
            <person name="Jetten M.S.M."/>
            <person name="Mascher T."/>
            <person name="Medema M.H."/>
            <person name="Devos D.P."/>
            <person name="Kaster A.-K."/>
            <person name="Ovreas L."/>
            <person name="Rohde M."/>
            <person name="Galperin M.Y."/>
            <person name="Jogler C."/>
        </authorList>
    </citation>
    <scope>NUCLEOTIDE SEQUENCE [LARGE SCALE GENOMIC DNA]</scope>
    <source>
        <strain evidence="4 5">Poly51</strain>
    </source>
</reference>
<gene>
    <name evidence="4" type="ORF">Poly51_04040</name>
</gene>